<dbReference type="InterPro" id="IPR002925">
    <property type="entry name" value="Dienelactn_hydro"/>
</dbReference>
<proteinExistence type="predicted"/>
<keyword evidence="4" id="KW-1185">Reference proteome</keyword>
<dbReference type="Proteomes" id="UP000315252">
    <property type="component" value="Unassembled WGS sequence"/>
</dbReference>
<comment type="caution">
    <text evidence="3">The sequence shown here is derived from an EMBL/GenBank/DDBJ whole genome shotgun (WGS) entry which is preliminary data.</text>
</comment>
<dbReference type="EMBL" id="VHSH01000003">
    <property type="protein sequence ID" value="TQV80433.1"/>
    <property type="molecule type" value="Genomic_DNA"/>
</dbReference>
<dbReference type="GO" id="GO:0052689">
    <property type="term" value="F:carboxylic ester hydrolase activity"/>
    <property type="evidence" value="ECO:0007669"/>
    <property type="project" value="UniProtKB-ARBA"/>
</dbReference>
<dbReference type="SUPFAM" id="SSF53474">
    <property type="entry name" value="alpha/beta-Hydrolases"/>
    <property type="match status" value="1"/>
</dbReference>
<evidence type="ECO:0000313" key="4">
    <source>
        <dbReference type="Proteomes" id="UP000315252"/>
    </source>
</evidence>
<dbReference type="PANTHER" id="PTHR22946:SF9">
    <property type="entry name" value="POLYKETIDE TRANSFERASE AF380"/>
    <property type="match status" value="1"/>
</dbReference>
<name>A0A545TT90_9PROT</name>
<evidence type="ECO:0000259" key="2">
    <source>
        <dbReference type="Pfam" id="PF01738"/>
    </source>
</evidence>
<dbReference type="Pfam" id="PF01738">
    <property type="entry name" value="DLH"/>
    <property type="match status" value="1"/>
</dbReference>
<dbReference type="PANTHER" id="PTHR22946">
    <property type="entry name" value="DIENELACTONE HYDROLASE DOMAIN-CONTAINING PROTEIN-RELATED"/>
    <property type="match status" value="1"/>
</dbReference>
<keyword evidence="1 3" id="KW-0378">Hydrolase</keyword>
<evidence type="ECO:0000313" key="3">
    <source>
        <dbReference type="EMBL" id="TQV80433.1"/>
    </source>
</evidence>
<dbReference type="InterPro" id="IPR029058">
    <property type="entry name" value="AB_hydrolase_fold"/>
</dbReference>
<evidence type="ECO:0000256" key="1">
    <source>
        <dbReference type="ARBA" id="ARBA00022801"/>
    </source>
</evidence>
<dbReference type="OrthoDB" id="3647650at2"/>
<dbReference type="AlphaFoldDB" id="A0A545TT90"/>
<organism evidence="3 4">
    <name type="scientific">Denitrobaculum tricleocarpae</name>
    <dbReference type="NCBI Taxonomy" id="2591009"/>
    <lineage>
        <taxon>Bacteria</taxon>
        <taxon>Pseudomonadati</taxon>
        <taxon>Pseudomonadota</taxon>
        <taxon>Alphaproteobacteria</taxon>
        <taxon>Rhodospirillales</taxon>
        <taxon>Rhodospirillaceae</taxon>
        <taxon>Denitrobaculum</taxon>
    </lineage>
</organism>
<gene>
    <name evidence="3" type="ORF">FKG95_09645</name>
</gene>
<feature type="domain" description="Dienelactone hydrolase" evidence="2">
    <location>
        <begin position="124"/>
        <end position="319"/>
    </location>
</feature>
<dbReference type="Gene3D" id="3.40.50.1820">
    <property type="entry name" value="alpha/beta hydrolase"/>
    <property type="match status" value="1"/>
</dbReference>
<accession>A0A545TT90</accession>
<sequence>MAAPTNPETVAASRRKVINSAPKFNTLRFNTAFTESAVIVITHTISGKRSGRGGSMGRWETRCRRMMGVVAGLVLGMLYGSPQAHADVSATWQRAYVSIPGHIFGGRPILGKWRDTLVQRGLQRIPDGTDMAAIIFLHGCSGIAREEEAARLMFMEAGYATFFPDSFARARRRSNCSLEEHRTSLAPEAHSYRVEEIRYALEQVRGLPWIDQSRVFVMGFSEGGMAVANYPGNGLAGLVITGWHCQGRPPNIGIKSDVTVPVLAILGGEDPWYAAKRGEHCGQVFNGRPDATSLVLPGNGHAIVNSPILKNAERAKDAIISFLENH</sequence>
<dbReference type="InterPro" id="IPR050261">
    <property type="entry name" value="FrsA_esterase"/>
</dbReference>
<reference evidence="3 4" key="1">
    <citation type="submission" date="2019-06" db="EMBL/GenBank/DDBJ databases">
        <title>Whole genome sequence for Rhodospirillaceae sp. R148.</title>
        <authorList>
            <person name="Wang G."/>
        </authorList>
    </citation>
    <scope>NUCLEOTIDE SEQUENCE [LARGE SCALE GENOMIC DNA]</scope>
    <source>
        <strain evidence="3 4">R148</strain>
    </source>
</reference>
<protein>
    <submittedName>
        <fullName evidence="3">Dienelactone hydrolase family protein</fullName>
    </submittedName>
</protein>